<dbReference type="InterPro" id="IPR019734">
    <property type="entry name" value="TPR_rpt"/>
</dbReference>
<dbReference type="SUPFAM" id="SSF48452">
    <property type="entry name" value="TPR-like"/>
    <property type="match status" value="1"/>
</dbReference>
<feature type="signal peptide" evidence="1">
    <location>
        <begin position="1"/>
        <end position="18"/>
    </location>
</feature>
<reference evidence="2" key="1">
    <citation type="submission" date="2021-02" db="EMBL/GenBank/DDBJ databases">
        <title>Fulvivirga sp. S481 isolated from sea water.</title>
        <authorList>
            <person name="Bae S.S."/>
            <person name="Baek K."/>
        </authorList>
    </citation>
    <scope>NUCLEOTIDE SEQUENCE</scope>
    <source>
        <strain evidence="2">S481</strain>
    </source>
</reference>
<dbReference type="EMBL" id="CP070608">
    <property type="protein sequence ID" value="QSE96145.1"/>
    <property type="molecule type" value="Genomic_DNA"/>
</dbReference>
<dbReference type="Gene3D" id="1.25.40.10">
    <property type="entry name" value="Tetratricopeptide repeat domain"/>
    <property type="match status" value="2"/>
</dbReference>
<name>A0A974ZZI6_9BACT</name>
<protein>
    <submittedName>
        <fullName evidence="2">Tetratricopeptide repeat protein</fullName>
    </submittedName>
</protein>
<keyword evidence="1" id="KW-0732">Signal</keyword>
<accession>A0A974ZZI6</accession>
<sequence>MKYIAILSFVLLSLNVTAQDEATQPKQASAGQVLTNHYIRTYQAGMRYNDFSVAKHALYNILVENPQNDSILYSLSLLYFQSQNYASAALTAQDIIAVNPDNLGALEIAAVSYENLGVNDKALETYETLYLKTDDLQTLYKMAFLQFDLEKYAESKTNADILLNKKGVEEMNAVFNDTEGKQKEYPAKVALLNLKGLIAQKQGDNKVAENYYQQALTIAPDFKMAKDNLATLKK</sequence>
<feature type="chain" id="PRO_5037171452" evidence="1">
    <location>
        <begin position="19"/>
        <end position="234"/>
    </location>
</feature>
<dbReference type="Pfam" id="PF13432">
    <property type="entry name" value="TPR_16"/>
    <property type="match status" value="1"/>
</dbReference>
<keyword evidence="3" id="KW-1185">Reference proteome</keyword>
<organism evidence="2 3">
    <name type="scientific">Fulvivirga lutea</name>
    <dbReference type="NCBI Taxonomy" id="2810512"/>
    <lineage>
        <taxon>Bacteria</taxon>
        <taxon>Pseudomonadati</taxon>
        <taxon>Bacteroidota</taxon>
        <taxon>Cytophagia</taxon>
        <taxon>Cytophagales</taxon>
        <taxon>Fulvivirgaceae</taxon>
        <taxon>Fulvivirga</taxon>
    </lineage>
</organism>
<evidence type="ECO:0000256" key="1">
    <source>
        <dbReference type="SAM" id="SignalP"/>
    </source>
</evidence>
<dbReference type="Proteomes" id="UP000662783">
    <property type="component" value="Chromosome"/>
</dbReference>
<evidence type="ECO:0000313" key="3">
    <source>
        <dbReference type="Proteomes" id="UP000662783"/>
    </source>
</evidence>
<dbReference type="AlphaFoldDB" id="A0A974ZZI6"/>
<dbReference type="SMART" id="SM00028">
    <property type="entry name" value="TPR"/>
    <property type="match status" value="2"/>
</dbReference>
<proteinExistence type="predicted"/>
<evidence type="ECO:0000313" key="2">
    <source>
        <dbReference type="EMBL" id="QSE96145.1"/>
    </source>
</evidence>
<dbReference type="Pfam" id="PF13181">
    <property type="entry name" value="TPR_8"/>
    <property type="match status" value="1"/>
</dbReference>
<gene>
    <name evidence="2" type="ORF">JR347_11015</name>
</gene>
<dbReference type="KEGG" id="fuv:JR347_11015"/>
<dbReference type="InterPro" id="IPR011990">
    <property type="entry name" value="TPR-like_helical_dom_sf"/>
</dbReference>
<dbReference type="RefSeq" id="WP_205720658.1">
    <property type="nucleotide sequence ID" value="NZ_CP070608.1"/>
</dbReference>